<evidence type="ECO:0000313" key="1">
    <source>
        <dbReference type="EMBL" id="SMP82420.1"/>
    </source>
</evidence>
<dbReference type="Pfam" id="PF01527">
    <property type="entry name" value="HTH_Tnp_1"/>
    <property type="match status" value="1"/>
</dbReference>
<proteinExistence type="predicted"/>
<evidence type="ECO:0000313" key="2">
    <source>
        <dbReference type="Proteomes" id="UP001158049"/>
    </source>
</evidence>
<dbReference type="InterPro" id="IPR002514">
    <property type="entry name" value="Transposase_8"/>
</dbReference>
<reference evidence="1 2" key="1">
    <citation type="submission" date="2017-05" db="EMBL/GenBank/DDBJ databases">
        <authorList>
            <person name="Varghese N."/>
            <person name="Submissions S."/>
        </authorList>
    </citation>
    <scope>NUCLEOTIDE SEQUENCE [LARGE SCALE GENOMIC DNA]</scope>
    <source>
        <strain evidence="1 2">DSM 26001</strain>
    </source>
</reference>
<dbReference type="SUPFAM" id="SSF46689">
    <property type="entry name" value="Homeodomain-like"/>
    <property type="match status" value="1"/>
</dbReference>
<sequence length="118" mass="12782">MTEPISTTVRRRRHGASLKAQILAECERPGASIAAVAMANGVNANLVHKWRARASERQDTAVTAPNVSFVPVPLQAAVLTAEVTELRIELRRGPVIATVSWPMSSAAECAAWLREVLR</sequence>
<protein>
    <submittedName>
        <fullName evidence="1">Transposase and inactivated derivatives</fullName>
    </submittedName>
</protein>
<dbReference type="RefSeq" id="WP_283445812.1">
    <property type="nucleotide sequence ID" value="NZ_FXUL01000062.1"/>
</dbReference>
<name>A0ABY1QVX6_9BURK</name>
<gene>
    <name evidence="1" type="ORF">SAMN06295970_1623</name>
</gene>
<organism evidence="1 2">
    <name type="scientific">Noviherbaspirillum suwonense</name>
    <dbReference type="NCBI Taxonomy" id="1224511"/>
    <lineage>
        <taxon>Bacteria</taxon>
        <taxon>Pseudomonadati</taxon>
        <taxon>Pseudomonadota</taxon>
        <taxon>Betaproteobacteria</taxon>
        <taxon>Burkholderiales</taxon>
        <taxon>Oxalobacteraceae</taxon>
        <taxon>Noviherbaspirillum</taxon>
    </lineage>
</organism>
<dbReference type="NCBIfam" id="NF047595">
    <property type="entry name" value="IS66_ISRel24_TnpA"/>
    <property type="match status" value="1"/>
</dbReference>
<keyword evidence="2" id="KW-1185">Reference proteome</keyword>
<comment type="caution">
    <text evidence="1">The sequence shown here is derived from an EMBL/GenBank/DDBJ whole genome shotgun (WGS) entry which is preliminary data.</text>
</comment>
<dbReference type="EMBL" id="FXUL01000062">
    <property type="protein sequence ID" value="SMP82420.1"/>
    <property type="molecule type" value="Genomic_DNA"/>
</dbReference>
<accession>A0ABY1QVX6</accession>
<dbReference type="Proteomes" id="UP001158049">
    <property type="component" value="Unassembled WGS sequence"/>
</dbReference>
<dbReference type="InterPro" id="IPR009057">
    <property type="entry name" value="Homeodomain-like_sf"/>
</dbReference>